<feature type="chain" id="PRO_5045967768" evidence="1">
    <location>
        <begin position="23"/>
        <end position="229"/>
    </location>
</feature>
<feature type="signal peptide" evidence="1">
    <location>
        <begin position="1"/>
        <end position="22"/>
    </location>
</feature>
<proteinExistence type="predicted"/>
<keyword evidence="3" id="KW-1185">Reference proteome</keyword>
<dbReference type="EMBL" id="JBHSPH010000020">
    <property type="protein sequence ID" value="MFC5865546.1"/>
    <property type="molecule type" value="Genomic_DNA"/>
</dbReference>
<gene>
    <name evidence="2" type="ORF">ACFPT7_24790</name>
</gene>
<evidence type="ECO:0000313" key="3">
    <source>
        <dbReference type="Proteomes" id="UP001596091"/>
    </source>
</evidence>
<dbReference type="Proteomes" id="UP001596091">
    <property type="component" value="Unassembled WGS sequence"/>
</dbReference>
<keyword evidence="1" id="KW-0732">Signal</keyword>
<dbReference type="EC" id="1.-.-.-" evidence="2"/>
<sequence length="229" mass="25153">MRRRDFVKTLMAASVTAASAVAQKPAAPPVLPHKATPAPGPVPWERGLMELKPLPITPLTADAFAQTDTQFFNPTETATLRRLCELFQPAYKHHPGAIDAGTPQFLDFLTGISPEDQQQIYRSGLARLESDAQQQFSKSFASLDPSQADKIIRPGLSTWMNDHPPAEPFEHFIATVQVDIRTATENSHAWADAAKKAGEGTPNLDLYWYPVDPDLRRQVSSGAHSDQVS</sequence>
<dbReference type="GO" id="GO:0016491">
    <property type="term" value="F:oxidoreductase activity"/>
    <property type="evidence" value="ECO:0007669"/>
    <property type="project" value="UniProtKB-KW"/>
</dbReference>
<comment type="caution">
    <text evidence="2">The sequence shown here is derived from an EMBL/GenBank/DDBJ whole genome shotgun (WGS) entry which is preliminary data.</text>
</comment>
<name>A0ABW1ENW1_9BACT</name>
<dbReference type="InterPro" id="IPR027056">
    <property type="entry name" value="Gluconate_2DH_su3"/>
</dbReference>
<evidence type="ECO:0000313" key="2">
    <source>
        <dbReference type="EMBL" id="MFC5865546.1"/>
    </source>
</evidence>
<keyword evidence="2" id="KW-0560">Oxidoreductase</keyword>
<dbReference type="RefSeq" id="WP_263341739.1">
    <property type="nucleotide sequence ID" value="NZ_JAGSYH010000008.1"/>
</dbReference>
<evidence type="ECO:0000256" key="1">
    <source>
        <dbReference type="SAM" id="SignalP"/>
    </source>
</evidence>
<protein>
    <submittedName>
        <fullName evidence="2">Gluconate 2-dehydrogenase subunit 3 family protein</fullName>
        <ecNumber evidence="2">1.-.-.-</ecNumber>
    </submittedName>
</protein>
<reference evidence="3" key="1">
    <citation type="journal article" date="2019" name="Int. J. Syst. Evol. Microbiol.">
        <title>The Global Catalogue of Microorganisms (GCM) 10K type strain sequencing project: providing services to taxonomists for standard genome sequencing and annotation.</title>
        <authorList>
            <consortium name="The Broad Institute Genomics Platform"/>
            <consortium name="The Broad Institute Genome Sequencing Center for Infectious Disease"/>
            <person name="Wu L."/>
            <person name="Ma J."/>
        </authorList>
    </citation>
    <scope>NUCLEOTIDE SEQUENCE [LARGE SCALE GENOMIC DNA]</scope>
    <source>
        <strain evidence="3">JCM 4087</strain>
    </source>
</reference>
<dbReference type="Pfam" id="PF13618">
    <property type="entry name" value="Gluconate_2-dh3"/>
    <property type="match status" value="1"/>
</dbReference>
<organism evidence="2 3">
    <name type="scientific">Acidicapsa dinghuensis</name>
    <dbReference type="NCBI Taxonomy" id="2218256"/>
    <lineage>
        <taxon>Bacteria</taxon>
        <taxon>Pseudomonadati</taxon>
        <taxon>Acidobacteriota</taxon>
        <taxon>Terriglobia</taxon>
        <taxon>Terriglobales</taxon>
        <taxon>Acidobacteriaceae</taxon>
        <taxon>Acidicapsa</taxon>
    </lineage>
</organism>
<accession>A0ABW1ENW1</accession>